<reference evidence="9 10" key="1">
    <citation type="journal article" date="2021" name="Microorganisms">
        <title>Bacterial Dimethylsulfoniopropionate Biosynthesis in the East China Sea.</title>
        <authorList>
            <person name="Liu J."/>
            <person name="Zhang Y."/>
            <person name="Liu J."/>
            <person name="Zhong H."/>
            <person name="Williams B.T."/>
            <person name="Zheng Y."/>
            <person name="Curson A.R.J."/>
            <person name="Sun C."/>
            <person name="Sun H."/>
            <person name="Song D."/>
            <person name="Wagner Mackenzie B."/>
            <person name="Bermejo Martinez A."/>
            <person name="Todd J.D."/>
            <person name="Zhang X.H."/>
        </authorList>
    </citation>
    <scope>NUCLEOTIDE SEQUENCE [LARGE SCALE GENOMIC DNA]</scope>
    <source>
        <strain evidence="9 10">ESS08</strain>
    </source>
</reference>
<gene>
    <name evidence="9" type="ORF">DYI25_12280</name>
</gene>
<feature type="transmembrane region" description="Helical" evidence="7">
    <location>
        <begin position="97"/>
        <end position="115"/>
    </location>
</feature>
<evidence type="ECO:0000256" key="7">
    <source>
        <dbReference type="SAM" id="Phobius"/>
    </source>
</evidence>
<comment type="subcellular location">
    <subcellularLocation>
        <location evidence="1">Cell membrane</location>
        <topology evidence="1">Multi-pass membrane protein</topology>
    </subcellularLocation>
</comment>
<dbReference type="InterPro" id="IPR051791">
    <property type="entry name" value="Pra-immunoreactive"/>
</dbReference>
<evidence type="ECO:0000256" key="6">
    <source>
        <dbReference type="SAM" id="MobiDB-lite"/>
    </source>
</evidence>
<feature type="compositionally biased region" description="Polar residues" evidence="6">
    <location>
        <begin position="23"/>
        <end position="34"/>
    </location>
</feature>
<keyword evidence="4 7" id="KW-1133">Transmembrane helix</keyword>
<dbReference type="PANTHER" id="PTHR36115">
    <property type="entry name" value="PROLINE-RICH ANTIGEN HOMOLOG-RELATED"/>
    <property type="match status" value="1"/>
</dbReference>
<evidence type="ECO:0000313" key="10">
    <source>
        <dbReference type="Proteomes" id="UP000761411"/>
    </source>
</evidence>
<dbReference type="GO" id="GO:0005886">
    <property type="term" value="C:plasma membrane"/>
    <property type="evidence" value="ECO:0007669"/>
    <property type="project" value="UniProtKB-SubCell"/>
</dbReference>
<dbReference type="Proteomes" id="UP000761411">
    <property type="component" value="Unassembled WGS sequence"/>
</dbReference>
<evidence type="ECO:0000256" key="1">
    <source>
        <dbReference type="ARBA" id="ARBA00004651"/>
    </source>
</evidence>
<keyword evidence="5 7" id="KW-0472">Membrane</keyword>
<dbReference type="PANTHER" id="PTHR36115:SF9">
    <property type="entry name" value="LMO1584 PROTEIN"/>
    <property type="match status" value="1"/>
</dbReference>
<evidence type="ECO:0000256" key="5">
    <source>
        <dbReference type="ARBA" id="ARBA00023136"/>
    </source>
</evidence>
<proteinExistence type="predicted"/>
<keyword evidence="3 7" id="KW-0812">Transmembrane</keyword>
<evidence type="ECO:0000259" key="8">
    <source>
        <dbReference type="Pfam" id="PF06271"/>
    </source>
</evidence>
<comment type="caution">
    <text evidence="9">The sequence shown here is derived from an EMBL/GenBank/DDBJ whole genome shotgun (WGS) entry which is preliminary data.</text>
</comment>
<sequence>MDGSGITDDKSDFLTVTKRPAPQSESSNIQTQGNPEAEEFENGKVEPENHIYAGLYAGFWTRFWAYLLDLIVIGSINRMIINPVFRALDISLIEDGIFSSMAIATAVIFYLYFVLMTKFLGQTLGKMVFGLKVVELDGKDLTWGTVIFREWIGRFISATIMVLYVVVAFTKKKQGLHDLFADTTVIYEPR</sequence>
<evidence type="ECO:0000256" key="3">
    <source>
        <dbReference type="ARBA" id="ARBA00022692"/>
    </source>
</evidence>
<dbReference type="Pfam" id="PF06271">
    <property type="entry name" value="RDD"/>
    <property type="match status" value="1"/>
</dbReference>
<accession>A0A944GWZ2</accession>
<name>A0A944GWZ2_9BACI</name>
<keyword evidence="2" id="KW-1003">Cell membrane</keyword>
<dbReference type="InterPro" id="IPR010432">
    <property type="entry name" value="RDD"/>
</dbReference>
<protein>
    <submittedName>
        <fullName evidence="9">RDD family protein</fullName>
    </submittedName>
</protein>
<evidence type="ECO:0000256" key="4">
    <source>
        <dbReference type="ARBA" id="ARBA00022989"/>
    </source>
</evidence>
<feature type="domain" description="RDD" evidence="8">
    <location>
        <begin position="56"/>
        <end position="181"/>
    </location>
</feature>
<organism evidence="9 10">
    <name type="scientific">Mesobacillus boroniphilus</name>
    <dbReference type="NCBI Taxonomy" id="308892"/>
    <lineage>
        <taxon>Bacteria</taxon>
        <taxon>Bacillati</taxon>
        <taxon>Bacillota</taxon>
        <taxon>Bacilli</taxon>
        <taxon>Bacillales</taxon>
        <taxon>Bacillaceae</taxon>
        <taxon>Mesobacillus</taxon>
    </lineage>
</organism>
<dbReference type="EMBL" id="QTKX01000001">
    <property type="protein sequence ID" value="MBS8265222.1"/>
    <property type="molecule type" value="Genomic_DNA"/>
</dbReference>
<evidence type="ECO:0000313" key="9">
    <source>
        <dbReference type="EMBL" id="MBS8265222.1"/>
    </source>
</evidence>
<feature type="region of interest" description="Disordered" evidence="6">
    <location>
        <begin position="1"/>
        <end position="42"/>
    </location>
</feature>
<keyword evidence="10" id="KW-1185">Reference proteome</keyword>
<feature type="transmembrane region" description="Helical" evidence="7">
    <location>
        <begin position="63"/>
        <end position="85"/>
    </location>
</feature>
<evidence type="ECO:0000256" key="2">
    <source>
        <dbReference type="ARBA" id="ARBA00022475"/>
    </source>
</evidence>
<dbReference type="AlphaFoldDB" id="A0A944GWZ2"/>
<feature type="transmembrane region" description="Helical" evidence="7">
    <location>
        <begin position="151"/>
        <end position="170"/>
    </location>
</feature>